<comment type="caution">
    <text evidence="1">The sequence shown here is derived from an EMBL/GenBank/DDBJ whole genome shotgun (WGS) entry which is preliminary data.</text>
</comment>
<dbReference type="EMBL" id="FNEW01000008">
    <property type="protein sequence ID" value="SDK38788.1"/>
    <property type="molecule type" value="Genomic_DNA"/>
</dbReference>
<reference evidence="1 2" key="1">
    <citation type="submission" date="2016-10" db="EMBL/GenBank/DDBJ databases">
        <authorList>
            <person name="Varghese N."/>
            <person name="Submissions S."/>
        </authorList>
    </citation>
    <scope>NUCLEOTIDE SEQUENCE [LARGE SCALE GENOMIC DNA]</scope>
    <source>
        <strain evidence="1 2">PDC82</strain>
    </source>
</reference>
<dbReference type="AlphaFoldDB" id="A0A3G2CZX1"/>
<protein>
    <submittedName>
        <fullName evidence="1">Uncharacterized protein</fullName>
    </submittedName>
</protein>
<dbReference type="Proteomes" id="UP000198917">
    <property type="component" value="Unassembled WGS sequence"/>
</dbReference>
<organism evidence="1 2">
    <name type="scientific">Agrobacterium fabrum</name>
    <dbReference type="NCBI Taxonomy" id="1176649"/>
    <lineage>
        <taxon>Bacteria</taxon>
        <taxon>Pseudomonadati</taxon>
        <taxon>Pseudomonadota</taxon>
        <taxon>Alphaproteobacteria</taxon>
        <taxon>Hyphomicrobiales</taxon>
        <taxon>Rhizobiaceae</taxon>
        <taxon>Rhizobium/Agrobacterium group</taxon>
        <taxon>Agrobacterium</taxon>
        <taxon>Agrobacterium tumefaciens complex</taxon>
    </lineage>
</organism>
<accession>A0A3G2CZX1</accession>
<proteinExistence type="predicted"/>
<gene>
    <name evidence="1" type="ORF">SAMN05428983_4778</name>
</gene>
<sequence length="75" mass="8221">MSSRVHTIGFNPAINLILNQMLHKAEYVTSRMKPLSGPLSRQSHAVLHRFLSGVICPADADLPLGPEPLFAFGRP</sequence>
<evidence type="ECO:0000313" key="1">
    <source>
        <dbReference type="EMBL" id="SDK38788.1"/>
    </source>
</evidence>
<evidence type="ECO:0000313" key="2">
    <source>
        <dbReference type="Proteomes" id="UP000198917"/>
    </source>
</evidence>
<name>A0A3G2CZX1_9HYPH</name>